<dbReference type="PANTHER" id="PTHR37817">
    <property type="entry name" value="N-ACETYLTRANSFERASE EIS"/>
    <property type="match status" value="1"/>
</dbReference>
<dbReference type="InterPro" id="IPR041380">
    <property type="entry name" value="Acetyltransf_17"/>
</dbReference>
<dbReference type="InterPro" id="IPR000182">
    <property type="entry name" value="GNAT_dom"/>
</dbReference>
<keyword evidence="4 5" id="KW-0012">Acyltransferase</keyword>
<evidence type="ECO:0000256" key="2">
    <source>
        <dbReference type="ARBA" id="ARBA00022488"/>
    </source>
</evidence>
<dbReference type="InterPro" id="IPR051554">
    <property type="entry name" value="Acetyltransferase_Eis"/>
</dbReference>
<comment type="caution">
    <text evidence="7">The sequence shown here is derived from an EMBL/GenBank/DDBJ whole genome shotgun (WGS) entry which is preliminary data.</text>
</comment>
<accession>A0A5A7SG50</accession>
<feature type="binding site" evidence="5">
    <location>
        <begin position="87"/>
        <end position="89"/>
    </location>
    <ligand>
        <name>acetyl-CoA</name>
        <dbReference type="ChEBI" id="CHEBI:57288"/>
    </ligand>
</feature>
<dbReference type="PANTHER" id="PTHR37817:SF1">
    <property type="entry name" value="N-ACETYLTRANSFERASE EIS"/>
    <property type="match status" value="1"/>
</dbReference>
<dbReference type="HAMAP" id="MF_01812">
    <property type="entry name" value="Eis"/>
    <property type="match status" value="1"/>
</dbReference>
<evidence type="ECO:0000256" key="3">
    <source>
        <dbReference type="ARBA" id="ARBA00022679"/>
    </source>
</evidence>
<dbReference type="Proteomes" id="UP000322244">
    <property type="component" value="Unassembled WGS sequence"/>
</dbReference>
<dbReference type="Pfam" id="PF13527">
    <property type="entry name" value="Acetyltransf_9"/>
    <property type="match status" value="1"/>
</dbReference>
<evidence type="ECO:0000256" key="5">
    <source>
        <dbReference type="HAMAP-Rule" id="MF_01812"/>
    </source>
</evidence>
<evidence type="ECO:0000256" key="4">
    <source>
        <dbReference type="ARBA" id="ARBA00023315"/>
    </source>
</evidence>
<evidence type="ECO:0000256" key="1">
    <source>
        <dbReference type="ARBA" id="ARBA00009213"/>
    </source>
</evidence>
<dbReference type="InterPro" id="IPR025559">
    <property type="entry name" value="Eis_dom"/>
</dbReference>
<feature type="active site" description="Proton acceptor; via carboxylate" evidence="5">
    <location>
        <position position="417"/>
    </location>
</feature>
<dbReference type="GO" id="GO:0030649">
    <property type="term" value="P:aminoglycoside antibiotic catabolic process"/>
    <property type="evidence" value="ECO:0007669"/>
    <property type="project" value="TreeGrafter"/>
</dbReference>
<name>A0A5A7SG50_9NOCA</name>
<feature type="active site" description="Proton donor" evidence="5">
    <location>
        <position position="128"/>
    </location>
</feature>
<keyword evidence="3 5" id="KW-0808">Transferase</keyword>
<proteinExistence type="inferred from homology"/>
<dbReference type="PROSITE" id="PS51186">
    <property type="entry name" value="GNAT"/>
    <property type="match status" value="1"/>
</dbReference>
<evidence type="ECO:0000259" key="6">
    <source>
        <dbReference type="PROSITE" id="PS51186"/>
    </source>
</evidence>
<comment type="caution">
    <text evidence="5">Lacks conserved residue(s) required for the propagation of feature annotation.</text>
</comment>
<dbReference type="NCBIfam" id="NF002367">
    <property type="entry name" value="PRK01346.1-4"/>
    <property type="match status" value="1"/>
</dbReference>
<protein>
    <submittedName>
        <fullName evidence="7">GNAT family N-acetyltransferase</fullName>
    </submittedName>
</protein>
<comment type="subunit">
    <text evidence="5">Homohexamer; trimer of dimers.</text>
</comment>
<dbReference type="OrthoDB" id="8399956at2"/>
<dbReference type="InterPro" id="IPR016181">
    <property type="entry name" value="Acyl_CoA_acyltransferase"/>
</dbReference>
<evidence type="ECO:0000313" key="7">
    <source>
        <dbReference type="EMBL" id="KAA0023603.1"/>
    </source>
</evidence>
<dbReference type="CDD" id="cd04301">
    <property type="entry name" value="NAT_SF"/>
    <property type="match status" value="1"/>
</dbReference>
<dbReference type="EMBL" id="VLNY01000003">
    <property type="protein sequence ID" value="KAA0023603.1"/>
    <property type="molecule type" value="Genomic_DNA"/>
</dbReference>
<dbReference type="GO" id="GO:0034069">
    <property type="term" value="F:aminoglycoside N-acetyltransferase activity"/>
    <property type="evidence" value="ECO:0007669"/>
    <property type="project" value="TreeGrafter"/>
</dbReference>
<dbReference type="Gene3D" id="3.30.1050.10">
    <property type="entry name" value="SCP2 sterol-binding domain"/>
    <property type="match status" value="1"/>
</dbReference>
<comment type="similarity">
    <text evidence="1 5">Belongs to the acetyltransferase Eis family.</text>
</comment>
<dbReference type="Pfam" id="PF17668">
    <property type="entry name" value="Acetyltransf_17"/>
    <property type="match status" value="1"/>
</dbReference>
<dbReference type="AlphaFoldDB" id="A0A5A7SG50"/>
<dbReference type="InterPro" id="IPR022902">
    <property type="entry name" value="NAcTrfase_Eis"/>
</dbReference>
<dbReference type="SUPFAM" id="SSF55718">
    <property type="entry name" value="SCP-like"/>
    <property type="match status" value="1"/>
</dbReference>
<feature type="binding site" evidence="5">
    <location>
        <begin position="95"/>
        <end position="100"/>
    </location>
    <ligand>
        <name>acetyl-CoA</name>
        <dbReference type="ChEBI" id="CHEBI:57288"/>
    </ligand>
</feature>
<sequence>MAETRPLDVAPVPAEDYTEFRLVASRQFHADPIPDSPPDAVWRNALYESQRLTAAWSDGKIVATYRCWDDQLAVPGATLTADLISTVTVSPTHRRMGLLTAMIRPDLLRAKESGTAVAYLIAAAAPIYGRFGFGAAVEHARWTVDADPALFQLSDESASLTVELGDDRELRTIAPDVYDAAYRGAPGAIARDGVWWDGTLGLADLSDDRKGPRYTIVVRDETKTAVGYARYNVKESSTQRVDTSELTVHDLAATTPAAYARLWAFLASIDLTSTLTAGDRPVSEPLPWLLSDRRGARQSERADFGWIRILDVVAALEARRYATAGTVVLDVLDPSGLAGGTFALHVDASGTGRVAATDGAADLTLDMSTLGSAYLGQIALQEIANAGGIAEHTDGAIARLSALLWYPATGAVTLTWF</sequence>
<evidence type="ECO:0000313" key="8">
    <source>
        <dbReference type="Proteomes" id="UP000322244"/>
    </source>
</evidence>
<dbReference type="InterPro" id="IPR036527">
    <property type="entry name" value="SCP2_sterol-bd_dom_sf"/>
</dbReference>
<organism evidence="7 8">
    <name type="scientific">Antrihabitans cavernicola</name>
    <dbReference type="NCBI Taxonomy" id="2495913"/>
    <lineage>
        <taxon>Bacteria</taxon>
        <taxon>Bacillati</taxon>
        <taxon>Actinomycetota</taxon>
        <taxon>Actinomycetes</taxon>
        <taxon>Mycobacteriales</taxon>
        <taxon>Nocardiaceae</taxon>
        <taxon>Antrihabitans</taxon>
    </lineage>
</organism>
<keyword evidence="8" id="KW-1185">Reference proteome</keyword>
<dbReference type="Gene3D" id="3.40.630.30">
    <property type="match status" value="2"/>
</dbReference>
<dbReference type="RefSeq" id="WP_149429949.1">
    <property type="nucleotide sequence ID" value="NZ_VLNY01000003.1"/>
</dbReference>
<gene>
    <name evidence="7" type="ORF">FOY51_09445</name>
</gene>
<dbReference type="SUPFAM" id="SSF55729">
    <property type="entry name" value="Acyl-CoA N-acyltransferases (Nat)"/>
    <property type="match status" value="1"/>
</dbReference>
<keyword evidence="2" id="KW-1036">Host cytoplasmic vesicle</keyword>
<reference evidence="7 8" key="1">
    <citation type="submission" date="2019-07" db="EMBL/GenBank/DDBJ databases">
        <title>Rhodococcus cavernicolus sp. nov., isolated from a cave.</title>
        <authorList>
            <person name="Lee S.D."/>
        </authorList>
    </citation>
    <scope>NUCLEOTIDE SEQUENCE [LARGE SCALE GENOMIC DNA]</scope>
    <source>
        <strain evidence="7 8">C1-24</strain>
    </source>
</reference>
<feature type="domain" description="N-acetyltransferase" evidence="6">
    <location>
        <begin position="12"/>
        <end position="154"/>
    </location>
</feature>
<dbReference type="Pfam" id="PF13530">
    <property type="entry name" value="SCP2_2"/>
    <property type="match status" value="1"/>
</dbReference>